<evidence type="ECO:0000256" key="3">
    <source>
        <dbReference type="ARBA" id="ARBA00022692"/>
    </source>
</evidence>
<organism evidence="8 9">
    <name type="scientific">Candidatus Liptonbacteria bacterium RIFCSPHIGHO2_01_FULL_57_28</name>
    <dbReference type="NCBI Taxonomy" id="1798647"/>
    <lineage>
        <taxon>Bacteria</taxon>
        <taxon>Candidatus Liptoniibacteriota</taxon>
    </lineage>
</organism>
<gene>
    <name evidence="8" type="ORF">A2855_02395</name>
</gene>
<dbReference type="Proteomes" id="UP000179059">
    <property type="component" value="Unassembled WGS sequence"/>
</dbReference>
<evidence type="ECO:0000256" key="6">
    <source>
        <dbReference type="SAM" id="Phobius"/>
    </source>
</evidence>
<feature type="domain" description="ComEC/Rec2-related protein" evidence="7">
    <location>
        <begin position="195"/>
        <end position="462"/>
    </location>
</feature>
<feature type="transmembrane region" description="Helical" evidence="6">
    <location>
        <begin position="357"/>
        <end position="385"/>
    </location>
</feature>
<feature type="transmembrane region" description="Helical" evidence="6">
    <location>
        <begin position="316"/>
        <end position="337"/>
    </location>
</feature>
<dbReference type="AlphaFoldDB" id="A0A1G2C9C2"/>
<keyword evidence="2" id="KW-1003">Cell membrane</keyword>
<comment type="subcellular location">
    <subcellularLocation>
        <location evidence="1">Cell membrane</location>
        <topology evidence="1">Multi-pass membrane protein</topology>
    </subcellularLocation>
</comment>
<dbReference type="STRING" id="1798647.A2855_02395"/>
<dbReference type="PANTHER" id="PTHR30619:SF1">
    <property type="entry name" value="RECOMBINATION PROTEIN 2"/>
    <property type="match status" value="1"/>
</dbReference>
<name>A0A1G2C9C2_9BACT</name>
<dbReference type="NCBIfam" id="TIGR00360">
    <property type="entry name" value="ComEC_N-term"/>
    <property type="match status" value="1"/>
</dbReference>
<dbReference type="GO" id="GO:0005886">
    <property type="term" value="C:plasma membrane"/>
    <property type="evidence" value="ECO:0007669"/>
    <property type="project" value="UniProtKB-SubCell"/>
</dbReference>
<keyword evidence="5 6" id="KW-0472">Membrane</keyword>
<dbReference type="PANTHER" id="PTHR30619">
    <property type="entry name" value="DNA INTERNALIZATION/COMPETENCE PROTEIN COMEC/REC2"/>
    <property type="match status" value="1"/>
</dbReference>
<evidence type="ECO:0000256" key="5">
    <source>
        <dbReference type="ARBA" id="ARBA00023136"/>
    </source>
</evidence>
<reference evidence="8 9" key="1">
    <citation type="journal article" date="2016" name="Nat. Commun.">
        <title>Thousands of microbial genomes shed light on interconnected biogeochemical processes in an aquifer system.</title>
        <authorList>
            <person name="Anantharaman K."/>
            <person name="Brown C.T."/>
            <person name="Hug L.A."/>
            <person name="Sharon I."/>
            <person name="Castelle C.J."/>
            <person name="Probst A.J."/>
            <person name="Thomas B.C."/>
            <person name="Singh A."/>
            <person name="Wilkins M.J."/>
            <person name="Karaoz U."/>
            <person name="Brodie E.L."/>
            <person name="Williams K.H."/>
            <person name="Hubbard S.S."/>
            <person name="Banfield J.F."/>
        </authorList>
    </citation>
    <scope>NUCLEOTIDE SEQUENCE [LARGE SCALE GENOMIC DNA]</scope>
</reference>
<comment type="caution">
    <text evidence="8">The sequence shown here is derived from an EMBL/GenBank/DDBJ whole genome shotgun (WGS) entry which is preliminary data.</text>
</comment>
<keyword evidence="4 6" id="KW-1133">Transmembrane helix</keyword>
<evidence type="ECO:0000259" key="7">
    <source>
        <dbReference type="Pfam" id="PF03772"/>
    </source>
</evidence>
<feature type="transmembrane region" description="Helical" evidence="6">
    <location>
        <begin position="219"/>
        <end position="239"/>
    </location>
</feature>
<evidence type="ECO:0000313" key="8">
    <source>
        <dbReference type="EMBL" id="OGY97983.1"/>
    </source>
</evidence>
<keyword evidence="3 6" id="KW-0812">Transmembrane</keyword>
<feature type="transmembrane region" description="Helical" evidence="6">
    <location>
        <begin position="246"/>
        <end position="264"/>
    </location>
</feature>
<feature type="transmembrane region" description="Helical" evidence="6">
    <location>
        <begin position="397"/>
        <end position="425"/>
    </location>
</feature>
<evidence type="ECO:0000313" key="9">
    <source>
        <dbReference type="Proteomes" id="UP000179059"/>
    </source>
</evidence>
<evidence type="ECO:0000256" key="1">
    <source>
        <dbReference type="ARBA" id="ARBA00004651"/>
    </source>
</evidence>
<feature type="transmembrane region" description="Helical" evidence="6">
    <location>
        <begin position="431"/>
        <end position="462"/>
    </location>
</feature>
<protein>
    <recommendedName>
        <fullName evidence="7">ComEC/Rec2-related protein domain-containing protein</fullName>
    </recommendedName>
</protein>
<sequence>MAPAQIAAFSIASFLAGVAAAGGNIPPVFVLAAAALCGSIVLALRRGRLAAFFIPAACLAGILYYHLYFSVRAARTTIPFDVQTSFAGIVAAEPGHSAKSEYFPLRLTPPHHGQIRVVVPPGSGFKYGDALKLQGTMLHPEKERDLPVAIFPKTELIASGRGSPVRQALLGFKYVLLDVFPRYLPSTEAAFLGGITLGARFSFSPEFTTALAASGTTHLVALSGYNIAILVLVIFGGCLRLFGRRAAFYLTTLSLLVFVAMVGAEPSVVRAAAMGFVVLLARELGRPYGLPFALLWTAFFMVLYNPGALFMPGFQLSFMSLLGIVYLSPVILRWLGAAGHPDVVAVPAFLGSFRENAALTISAQLAVAPIALVNFGGVSLSSFLANALILPFMPMTMFFGFALLLCGLIFPPLGILAGMVSHIFLSYEIAVIHFFAVLSLPVTVTLGGFGIALYYLLLFILVRRYQLKEDEG</sequence>
<accession>A0A1G2C9C2</accession>
<proteinExistence type="predicted"/>
<dbReference type="EMBL" id="MHKX01000019">
    <property type="protein sequence ID" value="OGY97983.1"/>
    <property type="molecule type" value="Genomic_DNA"/>
</dbReference>
<dbReference type="InterPro" id="IPR052159">
    <property type="entry name" value="Competence_DNA_uptake"/>
</dbReference>
<dbReference type="Pfam" id="PF03772">
    <property type="entry name" value="Competence"/>
    <property type="match status" value="1"/>
</dbReference>
<evidence type="ECO:0000256" key="2">
    <source>
        <dbReference type="ARBA" id="ARBA00022475"/>
    </source>
</evidence>
<evidence type="ECO:0000256" key="4">
    <source>
        <dbReference type="ARBA" id="ARBA00022989"/>
    </source>
</evidence>
<feature type="transmembrane region" description="Helical" evidence="6">
    <location>
        <begin position="284"/>
        <end position="304"/>
    </location>
</feature>
<feature type="transmembrane region" description="Helical" evidence="6">
    <location>
        <begin position="49"/>
        <end position="69"/>
    </location>
</feature>
<feature type="transmembrane region" description="Helical" evidence="6">
    <location>
        <begin position="29"/>
        <end position="44"/>
    </location>
</feature>
<dbReference type="InterPro" id="IPR004477">
    <property type="entry name" value="ComEC_N"/>
</dbReference>